<dbReference type="SUPFAM" id="SSF46785">
    <property type="entry name" value="Winged helix' DNA-binding domain"/>
    <property type="match status" value="1"/>
</dbReference>
<dbReference type="InterPro" id="IPR000835">
    <property type="entry name" value="HTH_MarR-typ"/>
</dbReference>
<keyword evidence="3" id="KW-1185">Reference proteome</keyword>
<evidence type="ECO:0000313" key="3">
    <source>
        <dbReference type="Proteomes" id="UP000551501"/>
    </source>
</evidence>
<dbReference type="PANTHER" id="PTHR33164">
    <property type="entry name" value="TRANSCRIPTIONAL REGULATOR, MARR FAMILY"/>
    <property type="match status" value="1"/>
</dbReference>
<dbReference type="Pfam" id="PF12802">
    <property type="entry name" value="MarR_2"/>
    <property type="match status" value="1"/>
</dbReference>
<dbReference type="InterPro" id="IPR039422">
    <property type="entry name" value="MarR/SlyA-like"/>
</dbReference>
<dbReference type="GO" id="GO:0003700">
    <property type="term" value="F:DNA-binding transcription factor activity"/>
    <property type="evidence" value="ECO:0007669"/>
    <property type="project" value="InterPro"/>
</dbReference>
<dbReference type="RefSeq" id="WP_183370956.1">
    <property type="nucleotide sequence ID" value="NZ_BAABHL010000040.1"/>
</dbReference>
<dbReference type="AlphaFoldDB" id="A0A840EWA7"/>
<evidence type="ECO:0000259" key="1">
    <source>
        <dbReference type="PROSITE" id="PS50995"/>
    </source>
</evidence>
<dbReference type="EMBL" id="JACIFP010000001">
    <property type="protein sequence ID" value="MBB4135962.1"/>
    <property type="molecule type" value="Genomic_DNA"/>
</dbReference>
<protein>
    <submittedName>
        <fullName evidence="2">DNA-binding MarR family transcriptional regulator</fullName>
    </submittedName>
</protein>
<dbReference type="GO" id="GO:0006950">
    <property type="term" value="P:response to stress"/>
    <property type="evidence" value="ECO:0007669"/>
    <property type="project" value="TreeGrafter"/>
</dbReference>
<proteinExistence type="predicted"/>
<dbReference type="Gene3D" id="1.10.10.10">
    <property type="entry name" value="Winged helix-like DNA-binding domain superfamily/Winged helix DNA-binding domain"/>
    <property type="match status" value="1"/>
</dbReference>
<name>A0A840EWA7_9ACTN</name>
<dbReference type="PANTHER" id="PTHR33164:SF57">
    <property type="entry name" value="MARR-FAMILY TRANSCRIPTIONAL REGULATOR"/>
    <property type="match status" value="1"/>
</dbReference>
<gene>
    <name evidence="2" type="ORF">BKA16_002514</name>
</gene>
<keyword evidence="2" id="KW-0238">DNA-binding</keyword>
<dbReference type="InterPro" id="IPR036388">
    <property type="entry name" value="WH-like_DNA-bd_sf"/>
</dbReference>
<accession>A0A840EWA7</accession>
<feature type="domain" description="HTH marR-type" evidence="1">
    <location>
        <begin position="9"/>
        <end position="141"/>
    </location>
</feature>
<dbReference type="GO" id="GO:0003677">
    <property type="term" value="F:DNA binding"/>
    <property type="evidence" value="ECO:0007669"/>
    <property type="project" value="UniProtKB-KW"/>
</dbReference>
<dbReference type="SMART" id="SM00347">
    <property type="entry name" value="HTH_MARR"/>
    <property type="match status" value="1"/>
</dbReference>
<sequence>MAEYEQDDLITVERELIALSRRLRNGARGIYAANGLTFTEYSLLRIIDDTPGITAAELAVTAAIDKSTASRQLGALRRRGFLAGTADGRSTRGHGLEPTDRAVATLDEISDASATAISALLSDWPPEDIATFARLLHRYNSTPPASAVD</sequence>
<evidence type="ECO:0000313" key="2">
    <source>
        <dbReference type="EMBL" id="MBB4135962.1"/>
    </source>
</evidence>
<dbReference type="InterPro" id="IPR036390">
    <property type="entry name" value="WH_DNA-bd_sf"/>
</dbReference>
<organism evidence="2 3">
    <name type="scientific">Gordonia humi</name>
    <dbReference type="NCBI Taxonomy" id="686429"/>
    <lineage>
        <taxon>Bacteria</taxon>
        <taxon>Bacillati</taxon>
        <taxon>Actinomycetota</taxon>
        <taxon>Actinomycetes</taxon>
        <taxon>Mycobacteriales</taxon>
        <taxon>Gordoniaceae</taxon>
        <taxon>Gordonia</taxon>
    </lineage>
</organism>
<reference evidence="2 3" key="1">
    <citation type="submission" date="2020-08" db="EMBL/GenBank/DDBJ databases">
        <title>Sequencing the genomes of 1000 actinobacteria strains.</title>
        <authorList>
            <person name="Klenk H.-P."/>
        </authorList>
    </citation>
    <scope>NUCLEOTIDE SEQUENCE [LARGE SCALE GENOMIC DNA]</scope>
    <source>
        <strain evidence="2 3">DSM 45298</strain>
    </source>
</reference>
<comment type="caution">
    <text evidence="2">The sequence shown here is derived from an EMBL/GenBank/DDBJ whole genome shotgun (WGS) entry which is preliminary data.</text>
</comment>
<dbReference type="Proteomes" id="UP000551501">
    <property type="component" value="Unassembled WGS sequence"/>
</dbReference>
<dbReference type="PROSITE" id="PS50995">
    <property type="entry name" value="HTH_MARR_2"/>
    <property type="match status" value="1"/>
</dbReference>